<organism evidence="2 3">
    <name type="scientific">Pontibaca methylaminivorans</name>
    <dbReference type="NCBI Taxonomy" id="515897"/>
    <lineage>
        <taxon>Bacteria</taxon>
        <taxon>Pseudomonadati</taxon>
        <taxon>Pseudomonadota</taxon>
        <taxon>Alphaproteobacteria</taxon>
        <taxon>Rhodobacterales</taxon>
        <taxon>Roseobacteraceae</taxon>
        <taxon>Pontibaca</taxon>
    </lineage>
</organism>
<feature type="compositionally biased region" description="Basic and acidic residues" evidence="1">
    <location>
        <begin position="1"/>
        <end position="22"/>
    </location>
</feature>
<dbReference type="AlphaFoldDB" id="A0A1R3XB05"/>
<feature type="compositionally biased region" description="Basic and acidic residues" evidence="1">
    <location>
        <begin position="203"/>
        <end position="225"/>
    </location>
</feature>
<feature type="compositionally biased region" description="Basic and acidic residues" evidence="1">
    <location>
        <begin position="142"/>
        <end position="164"/>
    </location>
</feature>
<feature type="compositionally biased region" description="Basic and acidic residues" evidence="1">
    <location>
        <begin position="32"/>
        <end position="43"/>
    </location>
</feature>
<evidence type="ECO:0000256" key="1">
    <source>
        <dbReference type="SAM" id="MobiDB-lite"/>
    </source>
</evidence>
<sequence length="231" mass="27416">MPRHMPERDEEGRFVSDSDHRNRSGGYSRGRGGYDRDDDDRRYSRGRSRGRYDDDDYSRGRGHGGWFGDSEGHSEASELGWERRRREGDYGGRSRGRSSRYDDDDRRYSRSRYDDDRRYSRGRYDDDDYSRDRGQGGWFGDSEGHSEASELGWERRRREGDYGGRSRGRSSRYDDDDRRYSRSRYDDDDYSRDRGQGGWFGDSEGHSEASELGWERRRREGDYGGRSRGRR</sequence>
<dbReference type="RefSeq" id="WP_143733095.1">
    <property type="nucleotide sequence ID" value="NZ_FTPS01000002.1"/>
</dbReference>
<dbReference type="EMBL" id="FTPS01000002">
    <property type="protein sequence ID" value="SIT86709.1"/>
    <property type="molecule type" value="Genomic_DNA"/>
</dbReference>
<evidence type="ECO:0000313" key="2">
    <source>
        <dbReference type="EMBL" id="SIT86709.1"/>
    </source>
</evidence>
<keyword evidence="3" id="KW-1185">Reference proteome</keyword>
<feature type="region of interest" description="Disordered" evidence="1">
    <location>
        <begin position="1"/>
        <end position="231"/>
    </location>
</feature>
<feature type="compositionally biased region" description="Basic and acidic residues" evidence="1">
    <location>
        <begin position="171"/>
        <end position="195"/>
    </location>
</feature>
<gene>
    <name evidence="2" type="ORF">SAMN05421849_2382</name>
</gene>
<accession>A0A1R3XB05</accession>
<evidence type="ECO:0000313" key="3">
    <source>
        <dbReference type="Proteomes" id="UP000192455"/>
    </source>
</evidence>
<feature type="compositionally biased region" description="Basic and acidic residues" evidence="1">
    <location>
        <begin position="99"/>
        <end position="134"/>
    </location>
</feature>
<reference evidence="2" key="1">
    <citation type="submission" date="2017-01" db="EMBL/GenBank/DDBJ databases">
        <authorList>
            <person name="Mah S.A."/>
            <person name="Swanson W.J."/>
            <person name="Moy G.W."/>
            <person name="Vacquier V.D."/>
        </authorList>
    </citation>
    <scope>NUCLEOTIDE SEQUENCE [LARGE SCALE GENOMIC DNA]</scope>
    <source>
        <strain evidence="2">DSM 21219</strain>
    </source>
</reference>
<proteinExistence type="predicted"/>
<protein>
    <submittedName>
        <fullName evidence="2">Uncharacterized protein</fullName>
    </submittedName>
</protein>
<name>A0A1R3XB05_9RHOB</name>
<feature type="compositionally biased region" description="Basic and acidic residues" evidence="1">
    <location>
        <begin position="70"/>
        <end position="92"/>
    </location>
</feature>
<dbReference type="Proteomes" id="UP000192455">
    <property type="component" value="Unassembled WGS sequence"/>
</dbReference>